<dbReference type="InParanoid" id="E2AM17"/>
<dbReference type="AlphaFoldDB" id="E2AM17"/>
<organism evidence="2">
    <name type="scientific">Camponotus floridanus</name>
    <name type="common">Florida carpenter ant</name>
    <dbReference type="NCBI Taxonomy" id="104421"/>
    <lineage>
        <taxon>Eukaryota</taxon>
        <taxon>Metazoa</taxon>
        <taxon>Ecdysozoa</taxon>
        <taxon>Arthropoda</taxon>
        <taxon>Hexapoda</taxon>
        <taxon>Insecta</taxon>
        <taxon>Pterygota</taxon>
        <taxon>Neoptera</taxon>
        <taxon>Endopterygota</taxon>
        <taxon>Hymenoptera</taxon>
        <taxon>Apocrita</taxon>
        <taxon>Aculeata</taxon>
        <taxon>Formicoidea</taxon>
        <taxon>Formicidae</taxon>
        <taxon>Formicinae</taxon>
        <taxon>Camponotus</taxon>
    </lineage>
</organism>
<reference evidence="1 2" key="1">
    <citation type="journal article" date="2010" name="Science">
        <title>Genomic comparison of the ants Camponotus floridanus and Harpegnathos saltator.</title>
        <authorList>
            <person name="Bonasio R."/>
            <person name="Zhang G."/>
            <person name="Ye C."/>
            <person name="Mutti N.S."/>
            <person name="Fang X."/>
            <person name="Qin N."/>
            <person name="Donahue G."/>
            <person name="Yang P."/>
            <person name="Li Q."/>
            <person name="Li C."/>
            <person name="Zhang P."/>
            <person name="Huang Z."/>
            <person name="Berger S.L."/>
            <person name="Reinberg D."/>
            <person name="Wang J."/>
            <person name="Liebig J."/>
        </authorList>
    </citation>
    <scope>NUCLEOTIDE SEQUENCE [LARGE SCALE GENOMIC DNA]</scope>
    <source>
        <strain evidence="2">C129</strain>
    </source>
</reference>
<proteinExistence type="predicted"/>
<evidence type="ECO:0000313" key="2">
    <source>
        <dbReference type="Proteomes" id="UP000000311"/>
    </source>
</evidence>
<dbReference type="Proteomes" id="UP000000311">
    <property type="component" value="Unassembled WGS sequence"/>
</dbReference>
<sequence length="442" mass="49739">MAATESSPGWMLRKHLQIFSEISDIAVSSMKLLLVRNETESCYVLNERDFPDTPLSLSSIQSPTWSTQLPSAPVGKNNPCLEYDTTIPRDSQIRVWIMPMILAKNGGRIVTTTLYIIPFRPPFFTRTEKRMDKTRKTVFPPSPVMMLHDERREKKPRIKVFKLFSLQLMFNKLQIALLDLLMEFPKIAEAAINLYPAHEAENGRRSETESGAIRREIELTKSRINLHDSIRVERNANRLHKASPGISSKYIRHQFPIGAVQFGRVTRRAVGKSGPVLPPQASLPNCLSTSVSIIASLAATLRPADPTDRHRQRRRRLGSLSISAPAVPLYISEFPLPIPAFPSPPPTRRRSNFRANGTEAYPRSKLRDERQRCLARLFVNIFSCAAKCFRNGQISLLMKNTVVIFHDSPCREFTSSTERSSIGARCGGNGSKYLPKGGTTKA</sequence>
<dbReference type="EMBL" id="GL440703">
    <property type="protein sequence ID" value="EFN65537.1"/>
    <property type="molecule type" value="Genomic_DNA"/>
</dbReference>
<name>E2AM17_CAMFO</name>
<accession>E2AM17</accession>
<protein>
    <submittedName>
        <fullName evidence="1">Uncharacterized protein</fullName>
    </submittedName>
</protein>
<keyword evidence="2" id="KW-1185">Reference proteome</keyword>
<gene>
    <name evidence="1" type="ORF">EAG_10325</name>
</gene>
<evidence type="ECO:0000313" key="1">
    <source>
        <dbReference type="EMBL" id="EFN65537.1"/>
    </source>
</evidence>